<name>A0A0A8SMT2_9ACTN</name>
<dbReference type="InterPro" id="IPR027417">
    <property type="entry name" value="P-loop_NTPase"/>
</dbReference>
<dbReference type="OMA" id="HEELFGW"/>
<gene>
    <name evidence="1" type="ORF">PFR_JS23_289</name>
</gene>
<organism evidence="1 2">
    <name type="scientific">Propionibacterium freudenreichii</name>
    <dbReference type="NCBI Taxonomy" id="1744"/>
    <lineage>
        <taxon>Bacteria</taxon>
        <taxon>Bacillati</taxon>
        <taxon>Actinomycetota</taxon>
        <taxon>Actinomycetes</taxon>
        <taxon>Propionibacteriales</taxon>
        <taxon>Propionibacteriaceae</taxon>
        <taxon>Propionibacterium</taxon>
    </lineage>
</organism>
<dbReference type="AlphaFoldDB" id="A0A0A8SMT2"/>
<dbReference type="SUPFAM" id="SSF52540">
    <property type="entry name" value="P-loop containing nucleoside triphosphate hydrolases"/>
    <property type="match status" value="1"/>
</dbReference>
<dbReference type="EMBL" id="LT618793">
    <property type="protein sequence ID" value="SCQ74833.1"/>
    <property type="molecule type" value="Genomic_DNA"/>
</dbReference>
<protein>
    <submittedName>
        <fullName evidence="1">Para-aminobenzoate synthase, subunit I (Precursor)</fullName>
    </submittedName>
</protein>
<dbReference type="RefSeq" id="WP_013161859.1">
    <property type="nucleotide sequence ID" value="NZ_CCYN01000013.1"/>
</dbReference>
<reference evidence="1 2" key="1">
    <citation type="submission" date="2016-09" db="EMBL/GenBank/DDBJ databases">
        <authorList>
            <person name="Laine KS P."/>
        </authorList>
    </citation>
    <scope>NUCLEOTIDE SEQUENCE [LARGE SCALE GENOMIC DNA]</scope>
    <source>
        <strain evidence="1">PFRJS-23</strain>
    </source>
</reference>
<dbReference type="Proteomes" id="UP000250080">
    <property type="component" value="Chromosome I"/>
</dbReference>
<sequence length="193" mass="21402">MATDMTLPDDLDRLVDRLVRDARGRRPVMVLDGGSGAGKTRLATRLVGALGERGMHGVQLVSMDSFYPGWDGLQAASTMLPEVLRVHDPGYWRWDWQAGRRTDRVGLDGDAPILVEGCGALTAFSAGVGTTAMWFVMDAARRKQRALGRDGELYAPHWDRWAAQERQHWRRDRPRELADVILHDAGQVDAGAV</sequence>
<accession>A0A0A8SMT2</accession>
<evidence type="ECO:0000313" key="2">
    <source>
        <dbReference type="Proteomes" id="UP000250080"/>
    </source>
</evidence>
<proteinExistence type="predicted"/>
<evidence type="ECO:0000313" key="1">
    <source>
        <dbReference type="EMBL" id="SCQ74833.1"/>
    </source>
</evidence>
<dbReference type="GeneID" id="61221397"/>
<dbReference type="Gene3D" id="3.40.50.300">
    <property type="entry name" value="P-loop containing nucleotide triphosphate hydrolases"/>
    <property type="match status" value="1"/>
</dbReference>